<proteinExistence type="predicted"/>
<gene>
    <name evidence="2" type="ORF">KHQ06_16265</name>
</gene>
<name>A0ABX8CWA9_9NOCA</name>
<dbReference type="PROSITE" id="PS50943">
    <property type="entry name" value="HTH_CROC1"/>
    <property type="match status" value="1"/>
</dbReference>
<dbReference type="SUPFAM" id="SSF47413">
    <property type="entry name" value="lambda repressor-like DNA-binding domains"/>
    <property type="match status" value="1"/>
</dbReference>
<keyword evidence="3" id="KW-1185">Reference proteome</keyword>
<organism evidence="2 3">
    <name type="scientific">Nocardia tengchongensis</name>
    <dbReference type="NCBI Taxonomy" id="2055889"/>
    <lineage>
        <taxon>Bacteria</taxon>
        <taxon>Bacillati</taxon>
        <taxon>Actinomycetota</taxon>
        <taxon>Actinomycetes</taxon>
        <taxon>Mycobacteriales</taxon>
        <taxon>Nocardiaceae</taxon>
        <taxon>Nocardia</taxon>
    </lineage>
</organism>
<dbReference type="Proteomes" id="UP000683310">
    <property type="component" value="Chromosome"/>
</dbReference>
<protein>
    <submittedName>
        <fullName evidence="2">Helix-turn-helix domain-containing protein</fullName>
    </submittedName>
</protein>
<reference evidence="2 3" key="1">
    <citation type="submission" date="2021-04" db="EMBL/GenBank/DDBJ databases">
        <title>Nocardia tengchongensis.</title>
        <authorList>
            <person name="Zhuang k."/>
            <person name="Ran Y."/>
            <person name="Li W."/>
        </authorList>
    </citation>
    <scope>NUCLEOTIDE SEQUENCE [LARGE SCALE GENOMIC DNA]</scope>
    <source>
        <strain evidence="2 3">CFH S0057</strain>
    </source>
</reference>
<evidence type="ECO:0000259" key="1">
    <source>
        <dbReference type="PROSITE" id="PS50943"/>
    </source>
</evidence>
<dbReference type="InterPro" id="IPR001387">
    <property type="entry name" value="Cro/C1-type_HTH"/>
</dbReference>
<evidence type="ECO:0000313" key="3">
    <source>
        <dbReference type="Proteomes" id="UP000683310"/>
    </source>
</evidence>
<dbReference type="InterPro" id="IPR041413">
    <property type="entry name" value="MLTR_LBD"/>
</dbReference>
<dbReference type="Pfam" id="PF17765">
    <property type="entry name" value="MLTR_LBD"/>
    <property type="match status" value="1"/>
</dbReference>
<feature type="domain" description="HTH cro/C1-type" evidence="1">
    <location>
        <begin position="23"/>
        <end position="77"/>
    </location>
</feature>
<dbReference type="PANTHER" id="PTHR35010">
    <property type="entry name" value="BLL4672 PROTEIN-RELATED"/>
    <property type="match status" value="1"/>
</dbReference>
<accession>A0ABX8CWA9</accession>
<dbReference type="Gene3D" id="1.10.260.40">
    <property type="entry name" value="lambda repressor-like DNA-binding domains"/>
    <property type="match status" value="1"/>
</dbReference>
<dbReference type="EMBL" id="CP074371">
    <property type="protein sequence ID" value="QVI24187.1"/>
    <property type="molecule type" value="Genomic_DNA"/>
</dbReference>
<dbReference type="Gene3D" id="3.30.450.180">
    <property type="match status" value="1"/>
</dbReference>
<dbReference type="SMART" id="SM00530">
    <property type="entry name" value="HTH_XRE"/>
    <property type="match status" value="1"/>
</dbReference>
<sequence length="260" mass="29220">MSIRVTNIGEHHDLALPTFGDVLRRLREERRLSRERLAFSAGVSASYVTQLEKGGKGKPTQAVVDALMRCMNQRNPLSDTERRYLYDLAGLTGSGYPTVDELKKSISADVLRMLVMYRPRMAALYDTRGNVLAGNIEWAQAFPGLSESGNLYRWMFADPVAQQVMPDWEIDVRQSVSWLRGVVGSLADPTVFGALMRELGEFEEFRRLWATGEVGYAPPVRTMRLRDRDTGELKTYRIQMGMLDSANYPGHIVATVGLPS</sequence>
<dbReference type="PANTHER" id="PTHR35010:SF2">
    <property type="entry name" value="BLL4672 PROTEIN"/>
    <property type="match status" value="1"/>
</dbReference>
<dbReference type="Pfam" id="PF13560">
    <property type="entry name" value="HTH_31"/>
    <property type="match status" value="1"/>
</dbReference>
<evidence type="ECO:0000313" key="2">
    <source>
        <dbReference type="EMBL" id="QVI24187.1"/>
    </source>
</evidence>
<dbReference type="InterPro" id="IPR010982">
    <property type="entry name" value="Lambda_DNA-bd_dom_sf"/>
</dbReference>